<dbReference type="eggNOG" id="COG4771">
    <property type="taxonomic scope" value="Bacteria"/>
</dbReference>
<dbReference type="Pfam" id="PF13715">
    <property type="entry name" value="CarbopepD_reg_2"/>
    <property type="match status" value="1"/>
</dbReference>
<organism evidence="16 17">
    <name type="scientific">Galbibacter marinus</name>
    <dbReference type="NCBI Taxonomy" id="555500"/>
    <lineage>
        <taxon>Bacteria</taxon>
        <taxon>Pseudomonadati</taxon>
        <taxon>Bacteroidota</taxon>
        <taxon>Flavobacteriia</taxon>
        <taxon>Flavobacteriales</taxon>
        <taxon>Flavobacteriaceae</taxon>
        <taxon>Galbibacter</taxon>
    </lineage>
</organism>
<feature type="signal peptide" evidence="13">
    <location>
        <begin position="1"/>
        <end position="18"/>
    </location>
</feature>
<gene>
    <name evidence="16" type="ORF">I215_04200</name>
</gene>
<evidence type="ECO:0000256" key="9">
    <source>
        <dbReference type="ARBA" id="ARBA00023237"/>
    </source>
</evidence>
<dbReference type="InterPro" id="IPR039426">
    <property type="entry name" value="TonB-dep_rcpt-like"/>
</dbReference>
<dbReference type="InterPro" id="IPR008969">
    <property type="entry name" value="CarboxyPept-like_regulatory"/>
</dbReference>
<dbReference type="Gene3D" id="2.60.40.1120">
    <property type="entry name" value="Carboxypeptidase-like, regulatory domain"/>
    <property type="match status" value="1"/>
</dbReference>
<dbReference type="STRING" id="555500.I215_04200"/>
<dbReference type="EMBL" id="AMSG01000003">
    <property type="protein sequence ID" value="EKF56117.1"/>
    <property type="molecule type" value="Genomic_DNA"/>
</dbReference>
<dbReference type="InterPro" id="IPR037066">
    <property type="entry name" value="Plug_dom_sf"/>
</dbReference>
<dbReference type="GO" id="GO:0009279">
    <property type="term" value="C:cell outer membrane"/>
    <property type="evidence" value="ECO:0007669"/>
    <property type="project" value="UniProtKB-SubCell"/>
</dbReference>
<evidence type="ECO:0000256" key="11">
    <source>
        <dbReference type="RuleBase" id="RU003357"/>
    </source>
</evidence>
<keyword evidence="2 10" id="KW-0813">Transport</keyword>
<keyword evidence="5 13" id="KW-0732">Signal</keyword>
<feature type="domain" description="TonB-dependent receptor plug" evidence="15">
    <location>
        <begin position="119"/>
        <end position="219"/>
    </location>
</feature>
<dbReference type="InterPro" id="IPR000531">
    <property type="entry name" value="Beta-barrel_TonB"/>
</dbReference>
<comment type="caution">
    <text evidence="16">The sequence shown here is derived from an EMBL/GenBank/DDBJ whole genome shotgun (WGS) entry which is preliminary data.</text>
</comment>
<evidence type="ECO:0000313" key="17">
    <source>
        <dbReference type="Proteomes" id="UP000007364"/>
    </source>
</evidence>
<evidence type="ECO:0000259" key="15">
    <source>
        <dbReference type="Pfam" id="PF07715"/>
    </source>
</evidence>
<dbReference type="InterPro" id="IPR012910">
    <property type="entry name" value="Plug_dom"/>
</dbReference>
<dbReference type="RefSeq" id="WP_008990713.1">
    <property type="nucleotide sequence ID" value="NZ_AMSG01000003.1"/>
</dbReference>
<keyword evidence="7 10" id="KW-0472">Membrane</keyword>
<feature type="chain" id="PRO_5003863305" evidence="13">
    <location>
        <begin position="19"/>
        <end position="756"/>
    </location>
</feature>
<feature type="domain" description="TonB-dependent receptor-like beta-barrel" evidence="14">
    <location>
        <begin position="233"/>
        <end position="705"/>
    </location>
</feature>
<dbReference type="Gene3D" id="2.170.130.10">
    <property type="entry name" value="TonB-dependent receptor, plug domain"/>
    <property type="match status" value="1"/>
</dbReference>
<keyword evidence="9 10" id="KW-0998">Cell outer membrane</keyword>
<dbReference type="OrthoDB" id="9795928at2"/>
<dbReference type="GO" id="GO:0015344">
    <property type="term" value="F:siderophore uptake transmembrane transporter activity"/>
    <property type="evidence" value="ECO:0007669"/>
    <property type="project" value="TreeGrafter"/>
</dbReference>
<evidence type="ECO:0000256" key="6">
    <source>
        <dbReference type="ARBA" id="ARBA00023077"/>
    </source>
</evidence>
<comment type="subcellular location">
    <subcellularLocation>
        <location evidence="1 10">Cell outer membrane</location>
        <topology evidence="1 10">Multi-pass membrane protein</topology>
    </subcellularLocation>
</comment>
<dbReference type="Pfam" id="PF00593">
    <property type="entry name" value="TonB_dep_Rec_b-barrel"/>
    <property type="match status" value="1"/>
</dbReference>
<keyword evidence="3 10" id="KW-1134">Transmembrane beta strand</keyword>
<evidence type="ECO:0000256" key="4">
    <source>
        <dbReference type="ARBA" id="ARBA00022692"/>
    </source>
</evidence>
<dbReference type="SUPFAM" id="SSF49464">
    <property type="entry name" value="Carboxypeptidase regulatory domain-like"/>
    <property type="match status" value="1"/>
</dbReference>
<evidence type="ECO:0000256" key="3">
    <source>
        <dbReference type="ARBA" id="ARBA00022452"/>
    </source>
</evidence>
<protein>
    <submittedName>
        <fullName evidence="16">TonB-dependent Receptor</fullName>
    </submittedName>
</protein>
<dbReference type="PATRIC" id="fig|555500.3.peg.871"/>
<evidence type="ECO:0000256" key="10">
    <source>
        <dbReference type="PROSITE-ProRule" id="PRU01360"/>
    </source>
</evidence>
<dbReference type="Gene3D" id="2.40.170.20">
    <property type="entry name" value="TonB-dependent receptor, beta-barrel domain"/>
    <property type="match status" value="1"/>
</dbReference>
<comment type="similarity">
    <text evidence="10 11">Belongs to the TonB-dependent receptor family.</text>
</comment>
<evidence type="ECO:0000313" key="16">
    <source>
        <dbReference type="EMBL" id="EKF56117.1"/>
    </source>
</evidence>
<accession>K2QMN4</accession>
<keyword evidence="17" id="KW-1185">Reference proteome</keyword>
<keyword evidence="8 16" id="KW-0675">Receptor</keyword>
<feature type="region of interest" description="Disordered" evidence="12">
    <location>
        <begin position="374"/>
        <end position="395"/>
    </location>
</feature>
<evidence type="ECO:0000256" key="7">
    <source>
        <dbReference type="ARBA" id="ARBA00023136"/>
    </source>
</evidence>
<dbReference type="Pfam" id="PF07715">
    <property type="entry name" value="Plug"/>
    <property type="match status" value="1"/>
</dbReference>
<name>K2QMN4_9FLAO</name>
<evidence type="ECO:0000256" key="12">
    <source>
        <dbReference type="SAM" id="MobiDB-lite"/>
    </source>
</evidence>
<dbReference type="PROSITE" id="PS52016">
    <property type="entry name" value="TONB_DEPENDENT_REC_3"/>
    <property type="match status" value="1"/>
</dbReference>
<dbReference type="InterPro" id="IPR036942">
    <property type="entry name" value="Beta-barrel_TonB_sf"/>
</dbReference>
<sequence length="756" mass="84863">MKKLILLSLLLATTSLFAQNSVKGIVTDADMHSPIPFATIYIPTLEKGINTDVDGRFNLTGIPNGRYQLIISAIGFKPFSKLISFPSDAILKVELTHAAIEMDEVIVSTPFHKLQSENVMKVTQANVQTLKTQGAMTLSDGISQISGVETLSTGVGIGKPVIRGLSGNRVLVYTQGIRLENQQFGGEHGLGINDAGIESIEVIKGPASLLYGSDALGGVLYLNPEKFAPSNTHKADVNLDYYTNTDGYSTNAGFKKSAERFKFLIRGAHTSHADYKAGNDLYTTNSRFSEYDLKTGISYNFDNFQTELRYNYNHSEIGIPEQVGDQNKHRTPILPYQELDNHILSLKSVLYFDTSSLDINLGYTSNKRLEFEEHHHHDHDEEHEHHEEEEHHDHAAEEAALDMRLRTLSYNLQYHFPKLGNFETIIGLQGMHQTNENFGEELLIPDASTTDFGVMATSHYHMENSDLQFGIRYDNRKIDTKLAGEEGGESYFPVISKNYNSFNASAGYRFDFLKKFIGRVNVASGFRAPNLSELTSNGGHSGANRYEIGRSDLDNEQNIQFDLSLEYNNRHLELFANGFYNTINNFIYLQPTGEFINESPVYQYTQNDSELYGGEVGIHLHPHAIEWLHFESTYEMVVGKLLDNDQYIPLIPANTLSNTLRIEFEGKKLSDTYAFLTLKSTFNQNKVGTFEDPTNAYTLLNAGVGTSTEILDLPIYFRITANNIFDTEYISHLSRLKTDGIYNIGRNINLGLTLTL</sequence>
<proteinExistence type="inferred from homology"/>
<evidence type="ECO:0000256" key="1">
    <source>
        <dbReference type="ARBA" id="ARBA00004571"/>
    </source>
</evidence>
<dbReference type="PANTHER" id="PTHR30069">
    <property type="entry name" value="TONB-DEPENDENT OUTER MEMBRANE RECEPTOR"/>
    <property type="match status" value="1"/>
</dbReference>
<evidence type="ECO:0000256" key="8">
    <source>
        <dbReference type="ARBA" id="ARBA00023170"/>
    </source>
</evidence>
<evidence type="ECO:0000256" key="2">
    <source>
        <dbReference type="ARBA" id="ARBA00022448"/>
    </source>
</evidence>
<dbReference type="Proteomes" id="UP000007364">
    <property type="component" value="Unassembled WGS sequence"/>
</dbReference>
<reference evidence="16 17" key="1">
    <citation type="journal article" date="2012" name="J. Bacteriol.">
        <title>Genome Sequence of Galbibacter marinum Type Strain ck-I2-15.</title>
        <authorList>
            <person name="Lai Q."/>
            <person name="Li C."/>
            <person name="Shao Z."/>
        </authorList>
    </citation>
    <scope>NUCLEOTIDE SEQUENCE [LARGE SCALE GENOMIC DNA]</scope>
    <source>
        <strain evidence="17">ck-I2-15</strain>
    </source>
</reference>
<evidence type="ECO:0000259" key="14">
    <source>
        <dbReference type="Pfam" id="PF00593"/>
    </source>
</evidence>
<keyword evidence="4 10" id="KW-0812">Transmembrane</keyword>
<evidence type="ECO:0000256" key="13">
    <source>
        <dbReference type="SAM" id="SignalP"/>
    </source>
</evidence>
<dbReference type="AlphaFoldDB" id="K2QMN4"/>
<dbReference type="GO" id="GO:0044718">
    <property type="term" value="P:siderophore transmembrane transport"/>
    <property type="evidence" value="ECO:0007669"/>
    <property type="project" value="TreeGrafter"/>
</dbReference>
<evidence type="ECO:0000256" key="5">
    <source>
        <dbReference type="ARBA" id="ARBA00022729"/>
    </source>
</evidence>
<dbReference type="PANTHER" id="PTHR30069:SF29">
    <property type="entry name" value="HEMOGLOBIN AND HEMOGLOBIN-HAPTOGLOBIN-BINDING PROTEIN 1-RELATED"/>
    <property type="match status" value="1"/>
</dbReference>
<dbReference type="SUPFAM" id="SSF56935">
    <property type="entry name" value="Porins"/>
    <property type="match status" value="1"/>
</dbReference>
<keyword evidence="6 11" id="KW-0798">TonB box</keyword>